<sequence length="476" mass="53295">MSQDFSTADGLCNDCLEIRLNDGIIGGLMGTSEDGSPQLQFESDQEPTSHLVRQWHDVLPKLPRLSASNNEQGCALCRYIFNALKPMIISHAHEIVNGTKVHLRLSFCWFSGATYPYDAEDERLSGMVLEVTGKGLPHELLLAFKIETKDADIASWLGINKETATEAWCQKNIAWVSKIIEETDYLLEFPVEDSSLPTRLIDVDNDGSYDPRLVHTAGWSQTRRQDVKYCALSYCWGSLADAKAQLITTAETIEDSCERIPKHKLTTAMRDAIMHVADDQDPYNFWQSIVTAYGDRKLTHESDRFPAISGIAADFASRNGDTYVAGLWKGNLVRDLLWSDSQDAKYIDLNTLTNALSSPPEYIAPSWSGFNKQRYRELGMRRLDIKLEHHFGEEVLSLVPEVVTDGNNQFGRLRSGVLTVTSKLTPITTFRQLENQGGRGQVWVASHDDTTYARCEIDWAGVTNGKEGIAAEICDM</sequence>
<dbReference type="PANTHER" id="PTHR33112">
    <property type="entry name" value="DOMAIN PROTEIN, PUTATIVE-RELATED"/>
    <property type="match status" value="1"/>
</dbReference>
<dbReference type="PANTHER" id="PTHR33112:SF16">
    <property type="entry name" value="HETEROKARYON INCOMPATIBILITY DOMAIN-CONTAINING PROTEIN"/>
    <property type="match status" value="1"/>
</dbReference>
<dbReference type="Proteomes" id="UP000622797">
    <property type="component" value="Unassembled WGS sequence"/>
</dbReference>
<reference evidence="1" key="2">
    <citation type="submission" date="2020-05" db="EMBL/GenBank/DDBJ databases">
        <authorList>
            <person name="Kim H.-S."/>
            <person name="Proctor R.H."/>
            <person name="Brown D.W."/>
        </authorList>
    </citation>
    <scope>NUCLEOTIDE SEQUENCE</scope>
    <source>
        <strain evidence="1">NRRL 20472</strain>
    </source>
</reference>
<organism evidence="1 2">
    <name type="scientific">Fusarium sarcochroum</name>
    <dbReference type="NCBI Taxonomy" id="1208366"/>
    <lineage>
        <taxon>Eukaryota</taxon>
        <taxon>Fungi</taxon>
        <taxon>Dikarya</taxon>
        <taxon>Ascomycota</taxon>
        <taxon>Pezizomycotina</taxon>
        <taxon>Sordariomycetes</taxon>
        <taxon>Hypocreomycetidae</taxon>
        <taxon>Hypocreales</taxon>
        <taxon>Nectriaceae</taxon>
        <taxon>Fusarium</taxon>
        <taxon>Fusarium lateritium species complex</taxon>
    </lineage>
</organism>
<dbReference type="EMBL" id="JABEXW010000610">
    <property type="protein sequence ID" value="KAF4961380.1"/>
    <property type="molecule type" value="Genomic_DNA"/>
</dbReference>
<keyword evidence="2" id="KW-1185">Reference proteome</keyword>
<evidence type="ECO:0000313" key="2">
    <source>
        <dbReference type="Proteomes" id="UP000622797"/>
    </source>
</evidence>
<evidence type="ECO:0008006" key="3">
    <source>
        <dbReference type="Google" id="ProtNLM"/>
    </source>
</evidence>
<dbReference type="OrthoDB" id="5347061at2759"/>
<protein>
    <recommendedName>
        <fullName evidence="3">Heterokaryon incompatibility domain-containing protein</fullName>
    </recommendedName>
</protein>
<comment type="caution">
    <text evidence="1">The sequence shown here is derived from an EMBL/GenBank/DDBJ whole genome shotgun (WGS) entry which is preliminary data.</text>
</comment>
<evidence type="ECO:0000313" key="1">
    <source>
        <dbReference type="EMBL" id="KAF4961380.1"/>
    </source>
</evidence>
<gene>
    <name evidence="1" type="ORF">FSARC_10196</name>
</gene>
<name>A0A8H4TNZ6_9HYPO</name>
<proteinExistence type="predicted"/>
<dbReference type="AlphaFoldDB" id="A0A8H4TNZ6"/>
<accession>A0A8H4TNZ6</accession>
<reference evidence="1" key="1">
    <citation type="journal article" date="2020" name="BMC Genomics">
        <title>Correction to: Identification and distribution of gene clusters required for synthesis of sphingolipid metabolism inhibitors in diverse species of the filamentous fungus Fusarium.</title>
        <authorList>
            <person name="Kim H.S."/>
            <person name="Lohmar J.M."/>
            <person name="Busman M."/>
            <person name="Brown D.W."/>
            <person name="Naumann T.A."/>
            <person name="Divon H.H."/>
            <person name="Lysoe E."/>
            <person name="Uhlig S."/>
            <person name="Proctor R.H."/>
        </authorList>
    </citation>
    <scope>NUCLEOTIDE SEQUENCE</scope>
    <source>
        <strain evidence="1">NRRL 20472</strain>
    </source>
</reference>